<dbReference type="PANTHER" id="PTHR48013">
    <property type="entry name" value="DUAL SPECIFICITY MITOGEN-ACTIVATED PROTEIN KINASE KINASE 5-RELATED"/>
    <property type="match status" value="1"/>
</dbReference>
<dbReference type="Pfam" id="PF00069">
    <property type="entry name" value="Pkinase"/>
    <property type="match status" value="1"/>
</dbReference>
<dbReference type="Gene3D" id="1.10.510.10">
    <property type="entry name" value="Transferase(Phosphotransferase) domain 1"/>
    <property type="match status" value="1"/>
</dbReference>
<accession>A0AAV2YJV0</accession>
<dbReference type="Gene3D" id="3.30.200.20">
    <property type="entry name" value="Phosphorylase Kinase, domain 1"/>
    <property type="match status" value="1"/>
</dbReference>
<evidence type="ECO:0000256" key="2">
    <source>
        <dbReference type="ARBA" id="ARBA00022741"/>
    </source>
</evidence>
<reference evidence="13" key="2">
    <citation type="journal article" date="2023" name="Microbiol Resour">
        <title>Decontamination and Annotation of the Draft Genome Sequence of the Oomycete Lagenidium giganteum ARSEF 373.</title>
        <authorList>
            <person name="Morgan W.R."/>
            <person name="Tartar A."/>
        </authorList>
    </citation>
    <scope>NUCLEOTIDE SEQUENCE</scope>
    <source>
        <strain evidence="13">ARSEF 373</strain>
    </source>
</reference>
<evidence type="ECO:0000256" key="5">
    <source>
        <dbReference type="ARBA" id="ARBA00038035"/>
    </source>
</evidence>
<dbReference type="AlphaFoldDB" id="A0AAV2YJV0"/>
<evidence type="ECO:0000256" key="3">
    <source>
        <dbReference type="ARBA" id="ARBA00022777"/>
    </source>
</evidence>
<dbReference type="PANTHER" id="PTHR48013:SF9">
    <property type="entry name" value="DUAL SPECIFICITY MITOGEN-ACTIVATED PROTEIN KINASE KINASE 5"/>
    <property type="match status" value="1"/>
</dbReference>
<dbReference type="InterPro" id="IPR008271">
    <property type="entry name" value="Ser/Thr_kinase_AS"/>
</dbReference>
<keyword evidence="1" id="KW-0808">Transferase</keyword>
<keyword evidence="3" id="KW-0418">Kinase</keyword>
<evidence type="ECO:0000256" key="9">
    <source>
        <dbReference type="ARBA" id="ARBA00051693"/>
    </source>
</evidence>
<dbReference type="InterPro" id="IPR017441">
    <property type="entry name" value="Protein_kinase_ATP_BS"/>
</dbReference>
<feature type="binding site" evidence="10">
    <location>
        <position position="494"/>
    </location>
    <ligand>
        <name>ATP</name>
        <dbReference type="ChEBI" id="CHEBI:30616"/>
    </ligand>
</feature>
<dbReference type="Gene3D" id="1.25.10.10">
    <property type="entry name" value="Leucine-rich Repeat Variant"/>
    <property type="match status" value="1"/>
</dbReference>
<evidence type="ECO:0000313" key="14">
    <source>
        <dbReference type="Proteomes" id="UP001146120"/>
    </source>
</evidence>
<feature type="region of interest" description="Disordered" evidence="11">
    <location>
        <begin position="301"/>
        <end position="336"/>
    </location>
</feature>
<dbReference type="InterPro" id="IPR011009">
    <property type="entry name" value="Kinase-like_dom_sf"/>
</dbReference>
<dbReference type="GO" id="GO:0005524">
    <property type="term" value="F:ATP binding"/>
    <property type="evidence" value="ECO:0007669"/>
    <property type="project" value="UniProtKB-UniRule"/>
</dbReference>
<name>A0AAV2YJV0_9STRA</name>
<comment type="catalytic activity">
    <reaction evidence="7">
        <text>L-seryl-[protein] + ATP = O-phospho-L-seryl-[protein] + ADP + H(+)</text>
        <dbReference type="Rhea" id="RHEA:17989"/>
        <dbReference type="Rhea" id="RHEA-COMP:9863"/>
        <dbReference type="Rhea" id="RHEA-COMP:11604"/>
        <dbReference type="ChEBI" id="CHEBI:15378"/>
        <dbReference type="ChEBI" id="CHEBI:29999"/>
        <dbReference type="ChEBI" id="CHEBI:30616"/>
        <dbReference type="ChEBI" id="CHEBI:83421"/>
        <dbReference type="ChEBI" id="CHEBI:456216"/>
        <dbReference type="EC" id="2.7.12.2"/>
    </reaction>
</comment>
<dbReference type="SUPFAM" id="SSF56112">
    <property type="entry name" value="Protein kinase-like (PK-like)"/>
    <property type="match status" value="1"/>
</dbReference>
<sequence length="873" mass="96182">MGPSRSQALIASVLDTFRAGKSSELLRDAVAELAMRLVDADDRRDFAKADGPTSIFDHVRRLQEEQAMVQQKWTESSLSGHWMDEFEVRDLLQFLLIALCHMCLDKRIAATLHAMHAAPALFALNESIRAHVPEFQPFVLEVLRNLAFVPSDAVQFPALAIQDLWDVLLGDHHELELRVLAADILCNLSFHSPALLNFSEPLLSTLLDGLLGPSDPLLRAAMADVLCNIACDADACLYLVCDLDDRKPPHFRHSGVVYLGTQAEAATDRGLQTSMEALTHNLAWGDATGKRNRLSVRFALPLTPPPQMHQSPPPAPLRETAPSTKLSEKPASPQARLGGTVRATAMATRRARQVRQKRAMITPVLQPNGVAAQRNLHQKKNLKLHLNLGDCVPKENPALVVTKIGSSKQLQATAAKADSELQEEELLSPPMRRRVSSLTLGLDSHEGADFKEVANDGPAELGKRTKRVKRLGKGAGGTVCLSLYLPNLKLVAVKEVVVYKKKKDEREMVKHELHALHDNLACIDEDESLDNMGGGQGKGVLQELRHHFPNIGKPQHQQHAHPYLVSFYGAYLKPTKNTISIVMEFMDMGSVQNLLDDHVTVSENVLRHCAFCCMTALEHMHSMRMIHRDIKPANILMNRKGDFKIADFGLAGTLSKSASFFSEFEGTVMYMAPERIQGKNYKYVSDVWSMGIVLFSLATGAYPFAVEDGFFGLEDAIVSEPLPPMPNSFSPECRDFVKGLLRRDPSSRLTSTQALAHPFLRGYQGSAEHRAFPGVWHKMPIKSSIQPEDVRVISALIAEHSPGRLSTANADPHGAGGSEPHGLFSRFGHHSSHDRDGNAHDRNLQHLADDCGVTLHYLTESLANAPFTGVVGV</sequence>
<comment type="caution">
    <text evidence="13">The sequence shown here is derived from an EMBL/GenBank/DDBJ whole genome shotgun (WGS) entry which is preliminary data.</text>
</comment>
<dbReference type="PROSITE" id="PS00107">
    <property type="entry name" value="PROTEIN_KINASE_ATP"/>
    <property type="match status" value="1"/>
</dbReference>
<evidence type="ECO:0000256" key="7">
    <source>
        <dbReference type="ARBA" id="ARBA00049014"/>
    </source>
</evidence>
<dbReference type="PROSITE" id="PS00108">
    <property type="entry name" value="PROTEIN_KINASE_ST"/>
    <property type="match status" value="1"/>
</dbReference>
<dbReference type="InterPro" id="IPR011989">
    <property type="entry name" value="ARM-like"/>
</dbReference>
<dbReference type="PROSITE" id="PS50011">
    <property type="entry name" value="PROTEIN_KINASE_DOM"/>
    <property type="match status" value="1"/>
</dbReference>
<dbReference type="InterPro" id="IPR000719">
    <property type="entry name" value="Prot_kinase_dom"/>
</dbReference>
<evidence type="ECO:0000256" key="6">
    <source>
        <dbReference type="ARBA" id="ARBA00038999"/>
    </source>
</evidence>
<dbReference type="EC" id="2.7.12.2" evidence="6"/>
<evidence type="ECO:0000256" key="8">
    <source>
        <dbReference type="ARBA" id="ARBA00049299"/>
    </source>
</evidence>
<comment type="catalytic activity">
    <reaction evidence="9">
        <text>L-tyrosyl-[protein] + ATP = O-phospho-L-tyrosyl-[protein] + ADP + H(+)</text>
        <dbReference type="Rhea" id="RHEA:10596"/>
        <dbReference type="Rhea" id="RHEA-COMP:10136"/>
        <dbReference type="Rhea" id="RHEA-COMP:20101"/>
        <dbReference type="ChEBI" id="CHEBI:15378"/>
        <dbReference type="ChEBI" id="CHEBI:30616"/>
        <dbReference type="ChEBI" id="CHEBI:46858"/>
        <dbReference type="ChEBI" id="CHEBI:61978"/>
        <dbReference type="ChEBI" id="CHEBI:456216"/>
        <dbReference type="EC" id="2.7.12.2"/>
    </reaction>
</comment>
<dbReference type="Proteomes" id="UP001146120">
    <property type="component" value="Unassembled WGS sequence"/>
</dbReference>
<keyword evidence="14" id="KW-1185">Reference proteome</keyword>
<evidence type="ECO:0000259" key="12">
    <source>
        <dbReference type="PROSITE" id="PS50011"/>
    </source>
</evidence>
<evidence type="ECO:0000256" key="10">
    <source>
        <dbReference type="PROSITE-ProRule" id="PRU10141"/>
    </source>
</evidence>
<reference evidence="13" key="1">
    <citation type="submission" date="2022-11" db="EMBL/GenBank/DDBJ databases">
        <authorList>
            <person name="Morgan W.R."/>
            <person name="Tartar A."/>
        </authorList>
    </citation>
    <scope>NUCLEOTIDE SEQUENCE</scope>
    <source>
        <strain evidence="13">ARSEF 373</strain>
    </source>
</reference>
<keyword evidence="4 10" id="KW-0067">ATP-binding</keyword>
<comment type="similarity">
    <text evidence="5">Belongs to the protein kinase superfamily. STE Ser/Thr protein kinase family. MAP kinase kinase subfamily.</text>
</comment>
<evidence type="ECO:0000256" key="4">
    <source>
        <dbReference type="ARBA" id="ARBA00022840"/>
    </source>
</evidence>
<keyword evidence="2 10" id="KW-0547">Nucleotide-binding</keyword>
<feature type="compositionally biased region" description="Pro residues" evidence="11">
    <location>
        <begin position="302"/>
        <end position="316"/>
    </location>
</feature>
<evidence type="ECO:0000256" key="1">
    <source>
        <dbReference type="ARBA" id="ARBA00022679"/>
    </source>
</evidence>
<dbReference type="SUPFAM" id="SSF48371">
    <property type="entry name" value="ARM repeat"/>
    <property type="match status" value="1"/>
</dbReference>
<organism evidence="13 14">
    <name type="scientific">Lagenidium giganteum</name>
    <dbReference type="NCBI Taxonomy" id="4803"/>
    <lineage>
        <taxon>Eukaryota</taxon>
        <taxon>Sar</taxon>
        <taxon>Stramenopiles</taxon>
        <taxon>Oomycota</taxon>
        <taxon>Peronosporomycetes</taxon>
        <taxon>Pythiales</taxon>
        <taxon>Pythiaceae</taxon>
    </lineage>
</organism>
<gene>
    <name evidence="13" type="ORF">N0F65_003270</name>
</gene>
<evidence type="ECO:0000313" key="13">
    <source>
        <dbReference type="EMBL" id="DAZ93319.1"/>
    </source>
</evidence>
<dbReference type="InterPro" id="IPR016024">
    <property type="entry name" value="ARM-type_fold"/>
</dbReference>
<feature type="compositionally biased region" description="Basic and acidic residues" evidence="11">
    <location>
        <begin position="831"/>
        <end position="841"/>
    </location>
</feature>
<proteinExistence type="inferred from homology"/>
<dbReference type="SMART" id="SM00220">
    <property type="entry name" value="S_TKc"/>
    <property type="match status" value="1"/>
</dbReference>
<feature type="region of interest" description="Disordered" evidence="11">
    <location>
        <begin position="805"/>
        <end position="841"/>
    </location>
</feature>
<feature type="domain" description="Protein kinase" evidence="12">
    <location>
        <begin position="465"/>
        <end position="760"/>
    </location>
</feature>
<evidence type="ECO:0000256" key="11">
    <source>
        <dbReference type="SAM" id="MobiDB-lite"/>
    </source>
</evidence>
<comment type="catalytic activity">
    <reaction evidence="8">
        <text>L-threonyl-[protein] + ATP = O-phospho-L-threonyl-[protein] + ADP + H(+)</text>
        <dbReference type="Rhea" id="RHEA:46608"/>
        <dbReference type="Rhea" id="RHEA-COMP:11060"/>
        <dbReference type="Rhea" id="RHEA-COMP:11605"/>
        <dbReference type="ChEBI" id="CHEBI:15378"/>
        <dbReference type="ChEBI" id="CHEBI:30013"/>
        <dbReference type="ChEBI" id="CHEBI:30616"/>
        <dbReference type="ChEBI" id="CHEBI:61977"/>
        <dbReference type="ChEBI" id="CHEBI:456216"/>
        <dbReference type="EC" id="2.7.12.2"/>
    </reaction>
</comment>
<dbReference type="GO" id="GO:0004708">
    <property type="term" value="F:MAP kinase kinase activity"/>
    <property type="evidence" value="ECO:0007669"/>
    <property type="project" value="UniProtKB-EC"/>
</dbReference>
<dbReference type="EMBL" id="DAKRPA010000325">
    <property type="protein sequence ID" value="DAZ93319.1"/>
    <property type="molecule type" value="Genomic_DNA"/>
</dbReference>
<protein>
    <recommendedName>
        <fullName evidence="6">mitogen-activated protein kinase kinase</fullName>
        <ecNumber evidence="6">2.7.12.2</ecNumber>
    </recommendedName>
</protein>